<sequence length="132" mass="15183">MLFIVEKNYQALELINQNQSALIKEVKSEIASKGSEIELLHKHKETKSYEVKLTYQIIPNGSDNSVAKIYYLDKKSSKAFTSEIELEFYEDLFFLASNISVSKGLITLKPRAPYRAEIYNKRYGVPISIQIE</sequence>
<evidence type="ECO:0000313" key="1">
    <source>
        <dbReference type="EMBL" id="MFC3700591.1"/>
    </source>
</evidence>
<dbReference type="EMBL" id="JBHRYN010000005">
    <property type="protein sequence ID" value="MFC3700591.1"/>
    <property type="molecule type" value="Genomic_DNA"/>
</dbReference>
<name>A0ABV7WP91_9GAMM</name>
<gene>
    <name evidence="1" type="ORF">ACFOND_02985</name>
</gene>
<keyword evidence="2" id="KW-1185">Reference proteome</keyword>
<evidence type="ECO:0000313" key="2">
    <source>
        <dbReference type="Proteomes" id="UP001595710"/>
    </source>
</evidence>
<organism evidence="1 2">
    <name type="scientific">Reinekea marina</name>
    <dbReference type="NCBI Taxonomy" id="1310421"/>
    <lineage>
        <taxon>Bacteria</taxon>
        <taxon>Pseudomonadati</taxon>
        <taxon>Pseudomonadota</taxon>
        <taxon>Gammaproteobacteria</taxon>
        <taxon>Oceanospirillales</taxon>
        <taxon>Saccharospirillaceae</taxon>
        <taxon>Reinekea</taxon>
    </lineage>
</organism>
<dbReference type="Proteomes" id="UP001595710">
    <property type="component" value="Unassembled WGS sequence"/>
</dbReference>
<comment type="caution">
    <text evidence="1">The sequence shown here is derived from an EMBL/GenBank/DDBJ whole genome shotgun (WGS) entry which is preliminary data.</text>
</comment>
<protein>
    <submittedName>
        <fullName evidence="1">Uncharacterized protein</fullName>
    </submittedName>
</protein>
<dbReference type="RefSeq" id="WP_290281905.1">
    <property type="nucleotide sequence ID" value="NZ_JAUFQI010000001.1"/>
</dbReference>
<proteinExistence type="predicted"/>
<reference evidence="2" key="1">
    <citation type="journal article" date="2019" name="Int. J. Syst. Evol. Microbiol.">
        <title>The Global Catalogue of Microorganisms (GCM) 10K type strain sequencing project: providing services to taxonomists for standard genome sequencing and annotation.</title>
        <authorList>
            <consortium name="The Broad Institute Genomics Platform"/>
            <consortium name="The Broad Institute Genome Sequencing Center for Infectious Disease"/>
            <person name="Wu L."/>
            <person name="Ma J."/>
        </authorList>
    </citation>
    <scope>NUCLEOTIDE SEQUENCE [LARGE SCALE GENOMIC DNA]</scope>
    <source>
        <strain evidence="2">CECT 8288</strain>
    </source>
</reference>
<accession>A0ABV7WP91</accession>